<comment type="catalytic activity">
    <reaction evidence="7">
        <text>(2S,6S)-2,6-diaminopimelate = meso-2,6-diaminopimelate</text>
        <dbReference type="Rhea" id="RHEA:15393"/>
        <dbReference type="ChEBI" id="CHEBI:57609"/>
        <dbReference type="ChEBI" id="CHEBI:57791"/>
        <dbReference type="EC" id="5.1.1.7"/>
    </reaction>
</comment>
<dbReference type="PANTHER" id="PTHR31689:SF0">
    <property type="entry name" value="DIAMINOPIMELATE EPIMERASE"/>
    <property type="match status" value="1"/>
</dbReference>
<name>A0AA35QUZ0_GEOBA</name>
<organism evidence="8 9">
    <name type="scientific">Geodia barretti</name>
    <name type="common">Barrett's horny sponge</name>
    <dbReference type="NCBI Taxonomy" id="519541"/>
    <lineage>
        <taxon>Eukaryota</taxon>
        <taxon>Metazoa</taxon>
        <taxon>Porifera</taxon>
        <taxon>Demospongiae</taxon>
        <taxon>Heteroscleromorpha</taxon>
        <taxon>Tetractinellida</taxon>
        <taxon>Astrophorina</taxon>
        <taxon>Geodiidae</taxon>
        <taxon>Geodia</taxon>
    </lineage>
</organism>
<dbReference type="PROSITE" id="PS01326">
    <property type="entry name" value="DAP_EPIMERASE"/>
    <property type="match status" value="1"/>
</dbReference>
<evidence type="ECO:0000256" key="2">
    <source>
        <dbReference type="ARBA" id="ARBA00010219"/>
    </source>
</evidence>
<dbReference type="EC" id="5.1.1.7" evidence="3"/>
<gene>
    <name evidence="8" type="ORF">GBAR_LOCUS877</name>
</gene>
<keyword evidence="9" id="KW-1185">Reference proteome</keyword>
<comment type="similarity">
    <text evidence="2">Belongs to the diaminopimelate epimerase family.</text>
</comment>
<protein>
    <recommendedName>
        <fullName evidence="3">diaminopimelate epimerase</fullName>
        <ecNumber evidence="3">5.1.1.7</ecNumber>
    </recommendedName>
</protein>
<dbReference type="AlphaFoldDB" id="A0AA35QUZ0"/>
<sequence length="276" mass="29336">MHGAGNDYVYVDARGQERDWPALSVAMSDRHLGVGSDGLILALPSEKADLRMRMFNADGSEGEMCGNGIRCLVSFAFDNGIVAAEKSQVLVETMAGVLDVTPLRDDGQGMVGARVLMGEPRLNPPDVPVAIEGMDAVIDEPLKVAGHSFRMTCVSMGNPHAVVFMDEPVDEFPLTEIGPIVEHHPLFPARVNFEIANVLDGGRTIRTRVWERGSGITMACGTGACAVQVAARLNGLAGDRATIALPGGDLTVEWPGEGEVVLEGPVATVFDGEWVE</sequence>
<evidence type="ECO:0000313" key="8">
    <source>
        <dbReference type="EMBL" id="CAI7991990.1"/>
    </source>
</evidence>
<evidence type="ECO:0000256" key="5">
    <source>
        <dbReference type="ARBA" id="ARBA00023154"/>
    </source>
</evidence>
<comment type="caution">
    <text evidence="8">The sequence shown here is derived from an EMBL/GenBank/DDBJ whole genome shotgun (WGS) entry which is preliminary data.</text>
</comment>
<dbReference type="EMBL" id="CASHTH010000133">
    <property type="protein sequence ID" value="CAI7991990.1"/>
    <property type="molecule type" value="Genomic_DNA"/>
</dbReference>
<dbReference type="GO" id="GO:0008837">
    <property type="term" value="F:diaminopimelate epimerase activity"/>
    <property type="evidence" value="ECO:0007669"/>
    <property type="project" value="UniProtKB-EC"/>
</dbReference>
<dbReference type="Proteomes" id="UP001174909">
    <property type="component" value="Unassembled WGS sequence"/>
</dbReference>
<dbReference type="HAMAP" id="MF_00197">
    <property type="entry name" value="DAP_epimerase"/>
    <property type="match status" value="1"/>
</dbReference>
<dbReference type="Pfam" id="PF01678">
    <property type="entry name" value="DAP_epimerase"/>
    <property type="match status" value="2"/>
</dbReference>
<proteinExistence type="inferred from homology"/>
<evidence type="ECO:0000256" key="6">
    <source>
        <dbReference type="ARBA" id="ARBA00023235"/>
    </source>
</evidence>
<evidence type="ECO:0000256" key="3">
    <source>
        <dbReference type="ARBA" id="ARBA00013080"/>
    </source>
</evidence>
<evidence type="ECO:0000256" key="4">
    <source>
        <dbReference type="ARBA" id="ARBA00022605"/>
    </source>
</evidence>
<keyword evidence="4" id="KW-0028">Amino-acid biosynthesis</keyword>
<evidence type="ECO:0000313" key="9">
    <source>
        <dbReference type="Proteomes" id="UP001174909"/>
    </source>
</evidence>
<dbReference type="Gene3D" id="3.10.310.10">
    <property type="entry name" value="Diaminopimelate Epimerase, Chain A, domain 1"/>
    <property type="match status" value="2"/>
</dbReference>
<dbReference type="PANTHER" id="PTHR31689">
    <property type="entry name" value="DIAMINOPIMELATE EPIMERASE, CHLOROPLASTIC"/>
    <property type="match status" value="1"/>
</dbReference>
<evidence type="ECO:0000256" key="7">
    <source>
        <dbReference type="ARBA" id="ARBA00051712"/>
    </source>
</evidence>
<accession>A0AA35QUZ0</accession>
<dbReference type="SUPFAM" id="SSF54506">
    <property type="entry name" value="Diaminopimelate epimerase-like"/>
    <property type="match status" value="2"/>
</dbReference>
<evidence type="ECO:0000256" key="1">
    <source>
        <dbReference type="ARBA" id="ARBA00005196"/>
    </source>
</evidence>
<reference evidence="8" key="1">
    <citation type="submission" date="2023-03" db="EMBL/GenBank/DDBJ databases">
        <authorList>
            <person name="Steffen K."/>
            <person name="Cardenas P."/>
        </authorList>
    </citation>
    <scope>NUCLEOTIDE SEQUENCE</scope>
</reference>
<dbReference type="NCBIfam" id="TIGR00652">
    <property type="entry name" value="DapF"/>
    <property type="match status" value="1"/>
</dbReference>
<keyword evidence="6" id="KW-0413">Isomerase</keyword>
<dbReference type="InterPro" id="IPR018510">
    <property type="entry name" value="DAP_epimerase_AS"/>
</dbReference>
<keyword evidence="5" id="KW-0457">Lysine biosynthesis</keyword>
<dbReference type="InterPro" id="IPR001653">
    <property type="entry name" value="DAP_epimerase_DapF"/>
</dbReference>
<dbReference type="GO" id="GO:0005829">
    <property type="term" value="C:cytosol"/>
    <property type="evidence" value="ECO:0007669"/>
    <property type="project" value="TreeGrafter"/>
</dbReference>
<comment type="pathway">
    <text evidence="1">Amino-acid biosynthesis; L-lysine biosynthesis via DAP pathway; DL-2,6-diaminopimelate from LL-2,6-diaminopimelate: step 1/1.</text>
</comment>
<dbReference type="GO" id="GO:0009089">
    <property type="term" value="P:lysine biosynthetic process via diaminopimelate"/>
    <property type="evidence" value="ECO:0007669"/>
    <property type="project" value="InterPro"/>
</dbReference>